<evidence type="ECO:0000313" key="3">
    <source>
        <dbReference type="Proteomes" id="UP000199060"/>
    </source>
</evidence>
<proteinExistence type="predicted"/>
<keyword evidence="1" id="KW-0732">Signal</keyword>
<keyword evidence="3" id="KW-1185">Reference proteome</keyword>
<sequence length="82" mass="9227">MFKKIKIICFALIGFFVFAFSSSLKANDYPSNTGYWVQSGNNTYYCEWSFFEWVCQSGSTSDGPPEESLPEGGNKNICILSK</sequence>
<organism evidence="2 3">
    <name type="scientific">Algoriphagus faecimaris</name>
    <dbReference type="NCBI Taxonomy" id="686796"/>
    <lineage>
        <taxon>Bacteria</taxon>
        <taxon>Pseudomonadati</taxon>
        <taxon>Bacteroidota</taxon>
        <taxon>Cytophagia</taxon>
        <taxon>Cytophagales</taxon>
        <taxon>Cyclobacteriaceae</taxon>
        <taxon>Algoriphagus</taxon>
    </lineage>
</organism>
<accession>A0A1G6WCW0</accession>
<evidence type="ECO:0000256" key="1">
    <source>
        <dbReference type="SAM" id="SignalP"/>
    </source>
</evidence>
<protein>
    <recommendedName>
        <fullName evidence="4">Secreted protein</fullName>
    </recommendedName>
</protein>
<dbReference type="Proteomes" id="UP000199060">
    <property type="component" value="Unassembled WGS sequence"/>
</dbReference>
<feature type="chain" id="PRO_5011528799" description="Secreted protein" evidence="1">
    <location>
        <begin position="27"/>
        <end position="82"/>
    </location>
</feature>
<dbReference type="AlphaFoldDB" id="A0A1G6WCW0"/>
<dbReference type="EMBL" id="FNAC01000043">
    <property type="protein sequence ID" value="SDD63658.1"/>
    <property type="molecule type" value="Genomic_DNA"/>
</dbReference>
<evidence type="ECO:0008006" key="4">
    <source>
        <dbReference type="Google" id="ProtNLM"/>
    </source>
</evidence>
<name>A0A1G6WCW0_9BACT</name>
<evidence type="ECO:0000313" key="2">
    <source>
        <dbReference type="EMBL" id="SDD63658.1"/>
    </source>
</evidence>
<reference evidence="3" key="1">
    <citation type="submission" date="2016-10" db="EMBL/GenBank/DDBJ databases">
        <authorList>
            <person name="Varghese N."/>
            <person name="Submissions S."/>
        </authorList>
    </citation>
    <scope>NUCLEOTIDE SEQUENCE [LARGE SCALE GENOMIC DNA]</scope>
    <source>
        <strain evidence="3">DSM 23095</strain>
    </source>
</reference>
<dbReference type="RefSeq" id="WP_139162789.1">
    <property type="nucleotide sequence ID" value="NZ_FNAC01000043.1"/>
</dbReference>
<feature type="signal peptide" evidence="1">
    <location>
        <begin position="1"/>
        <end position="26"/>
    </location>
</feature>
<gene>
    <name evidence="2" type="ORF">SAMN04488104_104311</name>
</gene>